<keyword evidence="2" id="KW-1185">Reference proteome</keyword>
<comment type="caution">
    <text evidence="1">The sequence shown here is derived from an EMBL/GenBank/DDBJ whole genome shotgun (WGS) entry which is preliminary data.</text>
</comment>
<protein>
    <submittedName>
        <fullName evidence="1">Uncharacterized protein</fullName>
    </submittedName>
</protein>
<organism evidence="1 2">
    <name type="scientific">Solanum commersonii</name>
    <name type="common">Commerson's wild potato</name>
    <name type="synonym">Commerson's nightshade</name>
    <dbReference type="NCBI Taxonomy" id="4109"/>
    <lineage>
        <taxon>Eukaryota</taxon>
        <taxon>Viridiplantae</taxon>
        <taxon>Streptophyta</taxon>
        <taxon>Embryophyta</taxon>
        <taxon>Tracheophyta</taxon>
        <taxon>Spermatophyta</taxon>
        <taxon>Magnoliopsida</taxon>
        <taxon>eudicotyledons</taxon>
        <taxon>Gunneridae</taxon>
        <taxon>Pentapetalae</taxon>
        <taxon>asterids</taxon>
        <taxon>lamiids</taxon>
        <taxon>Solanales</taxon>
        <taxon>Solanaceae</taxon>
        <taxon>Solanoideae</taxon>
        <taxon>Solaneae</taxon>
        <taxon>Solanum</taxon>
    </lineage>
</organism>
<dbReference type="AlphaFoldDB" id="A0A9J5WKB1"/>
<accession>A0A9J5WKB1</accession>
<dbReference type="EMBL" id="JACXVP010000011">
    <property type="protein sequence ID" value="KAG5576329.1"/>
    <property type="molecule type" value="Genomic_DNA"/>
</dbReference>
<name>A0A9J5WKB1_SOLCO</name>
<dbReference type="Proteomes" id="UP000824120">
    <property type="component" value="Chromosome 11"/>
</dbReference>
<proteinExistence type="predicted"/>
<evidence type="ECO:0000313" key="2">
    <source>
        <dbReference type="Proteomes" id="UP000824120"/>
    </source>
</evidence>
<reference evidence="1 2" key="1">
    <citation type="submission" date="2020-09" db="EMBL/GenBank/DDBJ databases">
        <title>De no assembly of potato wild relative species, Solanum commersonii.</title>
        <authorList>
            <person name="Cho K."/>
        </authorList>
    </citation>
    <scope>NUCLEOTIDE SEQUENCE [LARGE SCALE GENOMIC DNA]</scope>
    <source>
        <strain evidence="1">LZ3.2</strain>
        <tissue evidence="1">Leaf</tissue>
    </source>
</reference>
<sequence length="97" mass="11564">MLFFLNFSWTSIKTVTMELVGPDWKSDLFSKSNDPRSFPWIFWRSGFSMSFLPKLFVDIRKDLSYGQDSSQWENRSNFKSNEPRRGKTPCFSDYRVL</sequence>
<evidence type="ECO:0000313" key="1">
    <source>
        <dbReference type="EMBL" id="KAG5576329.1"/>
    </source>
</evidence>
<gene>
    <name evidence="1" type="ORF">H5410_056463</name>
</gene>